<keyword evidence="2" id="KW-1185">Reference proteome</keyword>
<dbReference type="PATRIC" id="fig|1121448.10.peg.1691"/>
<name>T2GC85_MEGG1</name>
<evidence type="ECO:0000313" key="2">
    <source>
        <dbReference type="Proteomes" id="UP000016587"/>
    </source>
</evidence>
<proteinExistence type="predicted"/>
<dbReference type="EMBL" id="CP006585">
    <property type="protein sequence ID" value="AGW13522.1"/>
    <property type="molecule type" value="Genomic_DNA"/>
</dbReference>
<protein>
    <submittedName>
        <fullName evidence="1">Uncharacterized protein</fullName>
    </submittedName>
</protein>
<dbReference type="OrthoDB" id="5457856at2"/>
<gene>
    <name evidence="1" type="ORF">DGI_1705</name>
</gene>
<accession>T2GC85</accession>
<dbReference type="eggNOG" id="ENOG5033YRB">
    <property type="taxonomic scope" value="Bacteria"/>
</dbReference>
<dbReference type="RefSeq" id="WP_021760382.1">
    <property type="nucleotide sequence ID" value="NC_022444.1"/>
</dbReference>
<organism evidence="1 2">
    <name type="scientific">Megalodesulfovibrio gigas (strain ATCC 19364 / DSM 1382 / NCIMB 9332 / VKM B-1759)</name>
    <name type="common">Desulfovibrio gigas</name>
    <dbReference type="NCBI Taxonomy" id="1121448"/>
    <lineage>
        <taxon>Bacteria</taxon>
        <taxon>Pseudomonadati</taxon>
        <taxon>Thermodesulfobacteriota</taxon>
        <taxon>Desulfovibrionia</taxon>
        <taxon>Desulfovibrionales</taxon>
        <taxon>Desulfovibrionaceae</taxon>
        <taxon>Megalodesulfovibrio</taxon>
    </lineage>
</organism>
<sequence length="179" mass="19993">MQRVDITPDGCLLVDGRPFAQDPLILLGEAVTLEEGFTLGSWFRMIQLHTDFVRLSQFLPALLQAAAQGKGPMPPDCDRLELVRTVELVGHPGPARLDMYTSLIGVHNDTPSQEVPIKHIPPASLWDAPFRLGRCRHMVLGDRFAEFVFETVFTLFELIEAVAWQLSFHGASAECALRR</sequence>
<reference evidence="1 2" key="1">
    <citation type="journal article" date="2013" name="J. Bacteriol.">
        <title>Roles of HynAB and Ech, the only two hydrogenases found in the model sulfate reducer Desulfovibrio gigas.</title>
        <authorList>
            <person name="Morais-Silva F.O."/>
            <person name="Santos C.I."/>
            <person name="Rodrigues R."/>
            <person name="Pereira I.A."/>
            <person name="Rodrigues-Pousada C."/>
        </authorList>
    </citation>
    <scope>NUCLEOTIDE SEQUENCE [LARGE SCALE GENOMIC DNA]</scope>
    <source>
        <strain evidence="2">ATCC 19364 / DSM 1382 / NCIMB 9332 / VKM B-1759</strain>
    </source>
</reference>
<evidence type="ECO:0000313" key="1">
    <source>
        <dbReference type="EMBL" id="AGW13522.1"/>
    </source>
</evidence>
<dbReference type="AlphaFoldDB" id="T2GC85"/>
<dbReference type="KEGG" id="dgg:DGI_1705"/>
<dbReference type="Proteomes" id="UP000016587">
    <property type="component" value="Chromosome"/>
</dbReference>
<dbReference type="HOGENOM" id="CLU_1508264_0_0_7"/>
<dbReference type="STRING" id="1121448.DGI_1705"/>
<reference evidence="2" key="2">
    <citation type="submission" date="2013-07" db="EMBL/GenBank/DDBJ databases">
        <authorList>
            <person name="Morais-Silva F.O."/>
            <person name="Rezende A.M."/>
            <person name="Pimentel C."/>
            <person name="Resende D.M."/>
            <person name="Santos C.I."/>
            <person name="Clemente C."/>
            <person name="de Oliveira L.M."/>
            <person name="da Silva S.M."/>
            <person name="Costa D.A."/>
            <person name="Varela-Raposo A."/>
            <person name="Horacio E.C.A."/>
            <person name="Matos M."/>
            <person name="Flores O."/>
            <person name="Ruiz J.C."/>
            <person name="Rodrigues-Pousada C."/>
        </authorList>
    </citation>
    <scope>NUCLEOTIDE SEQUENCE [LARGE SCALE GENOMIC DNA]</scope>
    <source>
        <strain evidence="2">ATCC 19364 / DSM 1382 / NCIMB 9332 / VKM B-1759</strain>
    </source>
</reference>